<keyword evidence="2" id="KW-1185">Reference proteome</keyword>
<dbReference type="AlphaFoldDB" id="A0A919EZ90"/>
<reference evidence="2" key="1">
    <citation type="journal article" date="2019" name="Int. J. Syst. Evol. Microbiol.">
        <title>The Global Catalogue of Microorganisms (GCM) 10K type strain sequencing project: providing services to taxonomists for standard genome sequencing and annotation.</title>
        <authorList>
            <consortium name="The Broad Institute Genomics Platform"/>
            <consortium name="The Broad Institute Genome Sequencing Center for Infectious Disease"/>
            <person name="Wu L."/>
            <person name="Ma J."/>
        </authorList>
    </citation>
    <scope>NUCLEOTIDE SEQUENCE [LARGE SCALE GENOMIC DNA]</scope>
    <source>
        <strain evidence="2">JCM 4253</strain>
    </source>
</reference>
<evidence type="ECO:0000313" key="2">
    <source>
        <dbReference type="Proteomes" id="UP000619355"/>
    </source>
</evidence>
<name>A0A919EZ90_9ACTN</name>
<comment type="caution">
    <text evidence="1">The sequence shown here is derived from an EMBL/GenBank/DDBJ whole genome shotgun (WGS) entry which is preliminary data.</text>
</comment>
<dbReference type="EMBL" id="BNBF01000017">
    <property type="protein sequence ID" value="GHG61886.1"/>
    <property type="molecule type" value="Genomic_DNA"/>
</dbReference>
<dbReference type="RefSeq" id="WP_189984575.1">
    <property type="nucleotide sequence ID" value="NZ_BNBF01000017.1"/>
</dbReference>
<sequence length="171" mass="18614">MTHSSSDVLAVVRAVGALTTQVRRIADAVTTPVTRTDVAADDVRTTADDADAQRTARRISLRNLLGRAAAGLTPDEDALLRQHTEAEIREADTARAVARSNLRHVQTIVPEIDRLAAELEQAQAAIERVRAAAKWARHHHPGLRHVHDRLAAALADASDARHRELTTRTTA</sequence>
<protein>
    <submittedName>
        <fullName evidence="1">Uncharacterized protein</fullName>
    </submittedName>
</protein>
<organism evidence="1 2">
    <name type="scientific">Streptomyces capoamus</name>
    <dbReference type="NCBI Taxonomy" id="68183"/>
    <lineage>
        <taxon>Bacteria</taxon>
        <taxon>Bacillati</taxon>
        <taxon>Actinomycetota</taxon>
        <taxon>Actinomycetes</taxon>
        <taxon>Kitasatosporales</taxon>
        <taxon>Streptomycetaceae</taxon>
        <taxon>Streptomyces</taxon>
    </lineage>
</organism>
<gene>
    <name evidence="1" type="ORF">GCM10018980_51390</name>
</gene>
<accession>A0A919EZ90</accession>
<proteinExistence type="predicted"/>
<dbReference type="Proteomes" id="UP000619355">
    <property type="component" value="Unassembled WGS sequence"/>
</dbReference>
<evidence type="ECO:0000313" key="1">
    <source>
        <dbReference type="EMBL" id="GHG61886.1"/>
    </source>
</evidence>